<evidence type="ECO:0000313" key="3">
    <source>
        <dbReference type="EMBL" id="STY64804.1"/>
    </source>
</evidence>
<dbReference type="STRING" id="75985.WC39_03260"/>
<accession>A0A378N8P8</accession>
<evidence type="ECO:0000313" key="4">
    <source>
        <dbReference type="EMBL" id="STY66877.1"/>
    </source>
</evidence>
<evidence type="ECO:0000256" key="1">
    <source>
        <dbReference type="SAM" id="SignalP"/>
    </source>
</evidence>
<feature type="chain" id="PRO_5036071279" description="ACP-like domain-containing protein" evidence="1">
    <location>
        <begin position="21"/>
        <end position="131"/>
    </location>
</feature>
<reference evidence="5 6" key="1">
    <citation type="submission" date="2018-06" db="EMBL/GenBank/DDBJ databases">
        <authorList>
            <consortium name="Pathogen Informatics"/>
            <person name="Doyle S."/>
        </authorList>
    </citation>
    <scope>NUCLEOTIDE SEQUENCE [LARGE SCALE GENOMIC DNA]</scope>
    <source>
        <strain evidence="3 6">NCTC10638</strain>
        <strain evidence="4 5">NCTC9380</strain>
    </source>
</reference>
<evidence type="ECO:0000313" key="6">
    <source>
        <dbReference type="Proteomes" id="UP000254802"/>
    </source>
</evidence>
<feature type="signal peptide" evidence="1">
    <location>
        <begin position="1"/>
        <end position="20"/>
    </location>
</feature>
<organism evidence="3 6">
    <name type="scientific">Mannheimia haemolytica</name>
    <name type="common">Pasteurella haemolytica</name>
    <dbReference type="NCBI Taxonomy" id="75985"/>
    <lineage>
        <taxon>Bacteria</taxon>
        <taxon>Pseudomonadati</taxon>
        <taxon>Pseudomonadota</taxon>
        <taxon>Gammaproteobacteria</taxon>
        <taxon>Pasteurellales</taxon>
        <taxon>Pasteurellaceae</taxon>
        <taxon>Mannheimia</taxon>
    </lineage>
</organism>
<dbReference type="GeneID" id="67368271"/>
<dbReference type="Proteomes" id="UP000254802">
    <property type="component" value="Unassembled WGS sequence"/>
</dbReference>
<keyword evidence="1" id="KW-0732">Signal</keyword>
<gene>
    <name evidence="3" type="ORF">NCTC10638_03994</name>
    <name evidence="4" type="ORF">NCTC9380_02208</name>
</gene>
<evidence type="ECO:0000313" key="5">
    <source>
        <dbReference type="Proteomes" id="UP000254031"/>
    </source>
</evidence>
<feature type="domain" description="ACP-like" evidence="2">
    <location>
        <begin position="36"/>
        <end position="129"/>
    </location>
</feature>
<dbReference type="EMBL" id="UGPN01000002">
    <property type="protein sequence ID" value="STY64804.1"/>
    <property type="molecule type" value="Genomic_DNA"/>
</dbReference>
<dbReference type="RefSeq" id="WP_006249916.1">
    <property type="nucleotide sequence ID" value="NZ_CP011098.1"/>
</dbReference>
<dbReference type="EMBL" id="UGPL01000006">
    <property type="protein sequence ID" value="STY66877.1"/>
    <property type="molecule type" value="Genomic_DNA"/>
</dbReference>
<name>A0A378N8P8_MANHA</name>
<dbReference type="CDD" id="cd21836">
    <property type="entry name" value="adhesin_CP"/>
    <property type="match status" value="1"/>
</dbReference>
<dbReference type="Pfam" id="PF24574">
    <property type="entry name" value="Nm-ACP"/>
    <property type="match status" value="1"/>
</dbReference>
<dbReference type="Proteomes" id="UP000254031">
    <property type="component" value="Unassembled WGS sequence"/>
</dbReference>
<evidence type="ECO:0000259" key="2">
    <source>
        <dbReference type="Pfam" id="PF24574"/>
    </source>
</evidence>
<dbReference type="InterPro" id="IPR056025">
    <property type="entry name" value="ACP_dom"/>
</dbReference>
<protein>
    <recommendedName>
        <fullName evidence="2">ACP-like domain-containing protein</fullName>
    </recommendedName>
</protein>
<sequence>MKKLMIFATTAMIVSNLAHAAGEQSDAREAHESTVKTSTVKYSCQNGKKLSVKYGFNKQGIPTYAEAKLSGKKRFMPINLYTTDATGTNFGDENNFSLYGDPMEFTNHRKASVNIQSPASEILYKGCTPQK</sequence>
<dbReference type="AlphaFoldDB" id="A0A378N8P8"/>
<proteinExistence type="predicted"/>